<reference evidence="5 6" key="1">
    <citation type="journal article" date="2022" name="Nat. Plants">
        <title>Genomes of leafy and leafless Platanthera orchids illuminate the evolution of mycoheterotrophy.</title>
        <authorList>
            <person name="Li M.H."/>
            <person name="Liu K.W."/>
            <person name="Li Z."/>
            <person name="Lu H.C."/>
            <person name="Ye Q.L."/>
            <person name="Zhang D."/>
            <person name="Wang J.Y."/>
            <person name="Li Y.F."/>
            <person name="Zhong Z.M."/>
            <person name="Liu X."/>
            <person name="Yu X."/>
            <person name="Liu D.K."/>
            <person name="Tu X.D."/>
            <person name="Liu B."/>
            <person name="Hao Y."/>
            <person name="Liao X.Y."/>
            <person name="Jiang Y.T."/>
            <person name="Sun W.H."/>
            <person name="Chen J."/>
            <person name="Chen Y.Q."/>
            <person name="Ai Y."/>
            <person name="Zhai J.W."/>
            <person name="Wu S.S."/>
            <person name="Zhou Z."/>
            <person name="Hsiao Y.Y."/>
            <person name="Wu W.L."/>
            <person name="Chen Y.Y."/>
            <person name="Lin Y.F."/>
            <person name="Hsu J.L."/>
            <person name="Li C.Y."/>
            <person name="Wang Z.W."/>
            <person name="Zhao X."/>
            <person name="Zhong W.Y."/>
            <person name="Ma X.K."/>
            <person name="Ma L."/>
            <person name="Huang J."/>
            <person name="Chen G.Z."/>
            <person name="Huang M.Z."/>
            <person name="Huang L."/>
            <person name="Peng D.H."/>
            <person name="Luo Y.B."/>
            <person name="Zou S.Q."/>
            <person name="Chen S.P."/>
            <person name="Lan S."/>
            <person name="Tsai W.C."/>
            <person name="Van de Peer Y."/>
            <person name="Liu Z.J."/>
        </authorList>
    </citation>
    <scope>NUCLEOTIDE SEQUENCE [LARGE SCALE GENOMIC DNA]</scope>
    <source>
        <strain evidence="5">Lor287</strain>
    </source>
</reference>
<evidence type="ECO:0000313" key="5">
    <source>
        <dbReference type="EMBL" id="KAK8930836.1"/>
    </source>
</evidence>
<evidence type="ECO:0000256" key="1">
    <source>
        <dbReference type="ARBA" id="ARBA00022490"/>
    </source>
</evidence>
<dbReference type="InterPro" id="IPR007783">
    <property type="entry name" value="eIF3d"/>
</dbReference>
<evidence type="ECO:0000256" key="2">
    <source>
        <dbReference type="ARBA" id="ARBA00022540"/>
    </source>
</evidence>
<keyword evidence="2 5" id="KW-0396">Initiation factor</keyword>
<dbReference type="PANTHER" id="PTHR12399:SF3">
    <property type="entry name" value="EUKARYOTIC TRANSLATION INITIATION FACTOR 3 SUBUNIT D"/>
    <property type="match status" value="1"/>
</dbReference>
<dbReference type="Proteomes" id="UP001418222">
    <property type="component" value="Unassembled WGS sequence"/>
</dbReference>
<name>A0AAP0G0N6_9ASPA</name>
<protein>
    <submittedName>
        <fullName evidence="5">Eukaryotic translation initiation factor 3 subunit D</fullName>
    </submittedName>
</protein>
<dbReference type="PANTHER" id="PTHR12399">
    <property type="entry name" value="EUKARYOTIC TRANSLATION INITIATION FACTOR 3 SUBUNIT 7"/>
    <property type="match status" value="1"/>
</dbReference>
<accession>A0AAP0G0N6</accession>
<gene>
    <name evidence="5" type="primary">TIF3D1</name>
    <name evidence="5" type="ORF">KSP39_PZI017039</name>
</gene>
<dbReference type="EMBL" id="JBBWWQ010000014">
    <property type="protein sequence ID" value="KAK8930836.1"/>
    <property type="molecule type" value="Genomic_DNA"/>
</dbReference>
<keyword evidence="3" id="KW-0694">RNA-binding</keyword>
<dbReference type="GO" id="GO:0003723">
    <property type="term" value="F:RNA binding"/>
    <property type="evidence" value="ECO:0007669"/>
    <property type="project" value="UniProtKB-KW"/>
</dbReference>
<comment type="caution">
    <text evidence="5">The sequence shown here is derived from an EMBL/GenBank/DDBJ whole genome shotgun (WGS) entry which is preliminary data.</text>
</comment>
<dbReference type="GO" id="GO:0003743">
    <property type="term" value="F:translation initiation factor activity"/>
    <property type="evidence" value="ECO:0007669"/>
    <property type="project" value="UniProtKB-KW"/>
</dbReference>
<proteinExistence type="predicted"/>
<keyword evidence="1" id="KW-0963">Cytoplasm</keyword>
<evidence type="ECO:0000313" key="6">
    <source>
        <dbReference type="Proteomes" id="UP001418222"/>
    </source>
</evidence>
<evidence type="ECO:0000256" key="3">
    <source>
        <dbReference type="ARBA" id="ARBA00022884"/>
    </source>
</evidence>
<dbReference type="AlphaFoldDB" id="A0AAP0G0N6"/>
<keyword evidence="4" id="KW-0648">Protein biosynthesis</keyword>
<keyword evidence="6" id="KW-1185">Reference proteome</keyword>
<evidence type="ECO:0000256" key="4">
    <source>
        <dbReference type="ARBA" id="ARBA00022917"/>
    </source>
</evidence>
<dbReference type="Pfam" id="PF05091">
    <property type="entry name" value="eIF-3_zeta"/>
    <property type="match status" value="3"/>
</dbReference>
<dbReference type="GO" id="GO:0005852">
    <property type="term" value="C:eukaryotic translation initiation factor 3 complex"/>
    <property type="evidence" value="ECO:0007669"/>
    <property type="project" value="InterPro"/>
</dbReference>
<sequence length="306" mass="35082">MLDQIPFFTFSKLSFFVPNPPGGLFFCGALEFYDKSFNRLNPKNDHRLERFKFRNFFEVTTTDDRVIRRFANEEDKTVVFATDSILSTLRCAPRSVYSCDIVIHHIGNKHFFHKRNGSEFDLNFSQQVLRDGNKVVFDEPNLFALEREETAFVAYRYRRWKIDQDTYLIARCEVHSVVDVRGQQKLETKRGVVLATELKNNANKLAKWTAQALHAEADLMKIGYVSRVHPRDHFNHVILSAIGHKKKDFAAQINLNTSNMRGIVKSIVDLCMKLNEGENRADGEAIDVEVGVGEDDANKDASDSIA</sequence>
<organism evidence="5 6">
    <name type="scientific">Platanthera zijinensis</name>
    <dbReference type="NCBI Taxonomy" id="2320716"/>
    <lineage>
        <taxon>Eukaryota</taxon>
        <taxon>Viridiplantae</taxon>
        <taxon>Streptophyta</taxon>
        <taxon>Embryophyta</taxon>
        <taxon>Tracheophyta</taxon>
        <taxon>Spermatophyta</taxon>
        <taxon>Magnoliopsida</taxon>
        <taxon>Liliopsida</taxon>
        <taxon>Asparagales</taxon>
        <taxon>Orchidaceae</taxon>
        <taxon>Orchidoideae</taxon>
        <taxon>Orchideae</taxon>
        <taxon>Orchidinae</taxon>
        <taxon>Platanthera</taxon>
    </lineage>
</organism>